<sequence>MTKLSLADKVALVGKTATVLGRNTNQARGIAKFAIGFMKGTLGAGPDDSVYDRVELFHTDSVVCGLSALALRTNAPTVLREEALKYKWNNGATVFGSNVSVAPEKAIAANSSAVREWDSNGTVFGFNGKLGEEHTAGEFGHNDFYPVVVAACQIKKVDGKTAAKAMIMLDEIRGRLAEVFSLKSYRIDHVVHGAIASAATYGALLDATEEQIESAIGMVVAHYIPWRAIRAGHQLSDSKGASAALSTEVAIMSMQRSMQGFVGPADIFRNPEAIFRQFEPSPKGSEDSPFDLALSHSGSDFAVMGMHFKLGLYEHQSAGALQGVINLLKGSPQLATSVDGIKSIKVVAYQPAFGIIGDPAKRDPKTRQSADHSMVFIVSRLLLKAIKLGPSKLAAASDGTNDLWKQLILTPADYSHDALTCKETRSLMERISFEHGGKEYDEKYPDGIPTSVVITDAKGAVHDSKLVMYPSGHARNSTCDLSGILQSKFLKLASLAVDDAPALIKKLSGLKSKTASDIASLYDCKLVLRDPID</sequence>
<dbReference type="PANTHER" id="PTHR16943:SF8">
    <property type="entry name" value="2-METHYLCITRATE DEHYDRATASE"/>
    <property type="match status" value="1"/>
</dbReference>
<dbReference type="AlphaFoldDB" id="A0A0G4J2G0"/>
<dbReference type="InterPro" id="IPR045336">
    <property type="entry name" value="MmgE_PrpD_N"/>
</dbReference>
<geneLocation type="mitochondrion" evidence="4"/>
<dbReference type="InterPro" id="IPR036148">
    <property type="entry name" value="MmgE/PrpD_sf"/>
</dbReference>
<evidence type="ECO:0000313" key="3">
    <source>
        <dbReference type="EMBL" id="CEP01554.1"/>
    </source>
</evidence>
<reference evidence="4 6" key="2">
    <citation type="submission" date="2018-03" db="EMBL/GenBank/DDBJ databases">
        <authorList>
            <person name="Fogelqvist J."/>
        </authorList>
    </citation>
    <scope>NUCLEOTIDE SEQUENCE [LARGE SCALE GENOMIC DNA]</scope>
</reference>
<evidence type="ECO:0000259" key="2">
    <source>
        <dbReference type="Pfam" id="PF03972"/>
    </source>
</evidence>
<dbReference type="GO" id="GO:0016829">
    <property type="term" value="F:lyase activity"/>
    <property type="evidence" value="ECO:0007669"/>
    <property type="project" value="InterPro"/>
</dbReference>
<dbReference type="Proteomes" id="UP000290189">
    <property type="component" value="Unassembled WGS sequence"/>
</dbReference>
<keyword evidence="5" id="KW-1185">Reference proteome</keyword>
<dbReference type="InterPro" id="IPR005656">
    <property type="entry name" value="MmgE_PrpD"/>
</dbReference>
<proteinExistence type="inferred from homology"/>
<protein>
    <recommendedName>
        <fullName evidence="2">MmgE/PrpD N-terminal domain-containing protein</fullName>
    </recommendedName>
</protein>
<feature type="domain" description="MmgE/PrpD N-terminal" evidence="2">
    <location>
        <begin position="47"/>
        <end position="280"/>
    </location>
</feature>
<dbReference type="OrthoDB" id="2018073at2759"/>
<evidence type="ECO:0000313" key="5">
    <source>
        <dbReference type="Proteomes" id="UP000039324"/>
    </source>
</evidence>
<dbReference type="EMBL" id="OVEO01000001">
    <property type="protein sequence ID" value="SPQ93174.1"/>
    <property type="molecule type" value="Genomic_DNA"/>
</dbReference>
<comment type="similarity">
    <text evidence="1">Belongs to the PrpD family.</text>
</comment>
<accession>A0A0G4J2G0</accession>
<reference evidence="3 5" key="1">
    <citation type="submission" date="2015-02" db="EMBL/GenBank/DDBJ databases">
        <authorList>
            <person name="Chooi Y.-H."/>
        </authorList>
    </citation>
    <scope>NUCLEOTIDE SEQUENCE [LARGE SCALE GENOMIC DNA]</scope>
    <source>
        <strain evidence="3">E3</strain>
    </source>
</reference>
<dbReference type="Proteomes" id="UP000039324">
    <property type="component" value="Unassembled WGS sequence"/>
</dbReference>
<evidence type="ECO:0000313" key="4">
    <source>
        <dbReference type="EMBL" id="SPQ93174.1"/>
    </source>
</evidence>
<dbReference type="EMBL" id="CDSF01000112">
    <property type="protein sequence ID" value="CEP01554.1"/>
    <property type="molecule type" value="Genomic_DNA"/>
</dbReference>
<dbReference type="OMA" id="PYDYSHA"/>
<dbReference type="SUPFAM" id="SSF103378">
    <property type="entry name" value="2-methylcitrate dehydratase PrpD"/>
    <property type="match status" value="1"/>
</dbReference>
<dbReference type="InterPro" id="IPR042188">
    <property type="entry name" value="MmgE/PrpD_sf_2"/>
</dbReference>
<name>A0A0G4J2G0_PLABS</name>
<gene>
    <name evidence="3" type="ORF">PBRA_002159</name>
    <name evidence="4" type="ORF">PLBR_LOCUS389</name>
</gene>
<evidence type="ECO:0000313" key="6">
    <source>
        <dbReference type="Proteomes" id="UP000290189"/>
    </source>
</evidence>
<evidence type="ECO:0000256" key="1">
    <source>
        <dbReference type="ARBA" id="ARBA00006174"/>
    </source>
</evidence>
<dbReference type="Pfam" id="PF03972">
    <property type="entry name" value="MmgE_PrpD_N"/>
    <property type="match status" value="1"/>
</dbReference>
<keyword evidence="4" id="KW-0496">Mitochondrion</keyword>
<dbReference type="Gene3D" id="1.10.4100.10">
    <property type="entry name" value="2-methylcitrate dehydratase PrpD"/>
    <property type="match status" value="1"/>
</dbReference>
<organism evidence="3 5">
    <name type="scientific">Plasmodiophora brassicae</name>
    <name type="common">Clubroot disease agent</name>
    <dbReference type="NCBI Taxonomy" id="37360"/>
    <lineage>
        <taxon>Eukaryota</taxon>
        <taxon>Sar</taxon>
        <taxon>Rhizaria</taxon>
        <taxon>Endomyxa</taxon>
        <taxon>Phytomyxea</taxon>
        <taxon>Plasmodiophorida</taxon>
        <taxon>Plasmodiophoridae</taxon>
        <taxon>Plasmodiophora</taxon>
    </lineage>
</organism>
<dbReference type="InterPro" id="IPR042183">
    <property type="entry name" value="MmgE/PrpD_sf_1"/>
</dbReference>
<dbReference type="PANTHER" id="PTHR16943">
    <property type="entry name" value="2-METHYLCITRATE DEHYDRATASE-RELATED"/>
    <property type="match status" value="1"/>
</dbReference>
<dbReference type="Gene3D" id="3.30.1330.120">
    <property type="entry name" value="2-methylcitrate dehydratase PrpD"/>
    <property type="match status" value="1"/>
</dbReference>